<accession>A0A8S5NWZ2</accession>
<sequence>MSSDRPKYCKGCKELQTATKQSFDCSECDFNPPRLLFGSKLAMKLYNLSRSQRNYHSGGLAGFDYPAIRTVAEINNINLNPMLFSLMWILEGLEMEAMNKDVE</sequence>
<proteinExistence type="predicted"/>
<name>A0A8S5NWZ2_9CAUD</name>
<reference evidence="1" key="1">
    <citation type="journal article" date="2021" name="Proc. Natl. Acad. Sci. U.S.A.">
        <title>A Catalog of Tens of Thousands of Viruses from Human Metagenomes Reveals Hidden Associations with Chronic Diseases.</title>
        <authorList>
            <person name="Tisza M.J."/>
            <person name="Buck C.B."/>
        </authorList>
    </citation>
    <scope>NUCLEOTIDE SEQUENCE</scope>
    <source>
        <strain evidence="1">CtPT18</strain>
    </source>
</reference>
<organism evidence="1">
    <name type="scientific">Myoviridae sp. ctPT18</name>
    <dbReference type="NCBI Taxonomy" id="2825098"/>
    <lineage>
        <taxon>Viruses</taxon>
        <taxon>Duplodnaviria</taxon>
        <taxon>Heunggongvirae</taxon>
        <taxon>Uroviricota</taxon>
        <taxon>Caudoviricetes</taxon>
    </lineage>
</organism>
<protein>
    <submittedName>
        <fullName evidence="1">Uncharacterized protein</fullName>
    </submittedName>
</protein>
<evidence type="ECO:0000313" key="1">
    <source>
        <dbReference type="EMBL" id="DAD98738.1"/>
    </source>
</evidence>
<dbReference type="EMBL" id="BK015266">
    <property type="protein sequence ID" value="DAD98738.1"/>
    <property type="molecule type" value="Genomic_DNA"/>
</dbReference>